<dbReference type="InterPro" id="IPR042047">
    <property type="entry name" value="SleB_dom1"/>
</dbReference>
<dbReference type="OrthoDB" id="9785345at2"/>
<evidence type="ECO:0000259" key="2">
    <source>
        <dbReference type="Pfam" id="PF07486"/>
    </source>
</evidence>
<dbReference type="InterPro" id="IPR011105">
    <property type="entry name" value="Cell_wall_hydrolase_SleB"/>
</dbReference>
<evidence type="ECO:0000256" key="1">
    <source>
        <dbReference type="SAM" id="MobiDB-lite"/>
    </source>
</evidence>
<feature type="compositionally biased region" description="Polar residues" evidence="1">
    <location>
        <begin position="208"/>
        <end position="222"/>
    </location>
</feature>
<dbReference type="EMBL" id="QXDC01000002">
    <property type="protein sequence ID" value="RIA45967.1"/>
    <property type="molecule type" value="Genomic_DNA"/>
</dbReference>
<proteinExistence type="predicted"/>
<evidence type="ECO:0000313" key="4">
    <source>
        <dbReference type="Proteomes" id="UP000266568"/>
    </source>
</evidence>
<reference evidence="3 4" key="1">
    <citation type="submission" date="2018-08" db="EMBL/GenBank/DDBJ databases">
        <title>Genomic Encyclopedia of Type Strains, Phase IV (KMG-IV): sequencing the most valuable type-strain genomes for metagenomic binning, comparative biology and taxonomic classification.</title>
        <authorList>
            <person name="Goeker M."/>
        </authorList>
    </citation>
    <scope>NUCLEOTIDE SEQUENCE [LARGE SCALE GENOMIC DNA]</scope>
    <source>
        <strain evidence="3 4">DSM 25527</strain>
    </source>
</reference>
<sequence>MICKTIRIANARSRNVGCWQRSSSTSAQSIRTIIGAIAGGAALVSSNPIHAQLQIPPSMEDYSRASECLTLAVAYEAGYESLEGKQAVAEVVLNRLRSGSFQGTVCDVVFEGSTRRTGCQFSFTCDGSLRRRLPERVMAEARLVAEDALANRIPARAPGATHYHANYVSPYWAPTLTRVTQIGAHIFYHTPGKPAPYGRVNLVDAPLTTMSSRNSSPNSQTPKAEPAVFAPWGLGPDALAGREP</sequence>
<evidence type="ECO:0000313" key="3">
    <source>
        <dbReference type="EMBL" id="RIA45967.1"/>
    </source>
</evidence>
<dbReference type="GO" id="GO:0016787">
    <property type="term" value="F:hydrolase activity"/>
    <property type="evidence" value="ECO:0007669"/>
    <property type="project" value="UniProtKB-KW"/>
</dbReference>
<organism evidence="3 4">
    <name type="scientific">Hephaestia caeni</name>
    <dbReference type="NCBI Taxonomy" id="645617"/>
    <lineage>
        <taxon>Bacteria</taxon>
        <taxon>Pseudomonadati</taxon>
        <taxon>Pseudomonadota</taxon>
        <taxon>Alphaproteobacteria</taxon>
        <taxon>Sphingomonadales</taxon>
        <taxon>Sphingomonadaceae</taxon>
        <taxon>Hephaestia</taxon>
    </lineage>
</organism>
<dbReference type="Gene3D" id="1.10.10.2520">
    <property type="entry name" value="Cell wall hydrolase SleB, domain 1"/>
    <property type="match status" value="1"/>
</dbReference>
<name>A0A397PFM2_9SPHN</name>
<feature type="domain" description="Cell wall hydrolase SleB" evidence="2">
    <location>
        <begin position="80"/>
        <end position="188"/>
    </location>
</feature>
<dbReference type="Proteomes" id="UP000266568">
    <property type="component" value="Unassembled WGS sequence"/>
</dbReference>
<protein>
    <submittedName>
        <fullName evidence="3">Cell wall hydrolase</fullName>
    </submittedName>
</protein>
<comment type="caution">
    <text evidence="3">The sequence shown here is derived from an EMBL/GenBank/DDBJ whole genome shotgun (WGS) entry which is preliminary data.</text>
</comment>
<gene>
    <name evidence="3" type="ORF">DFR49_0496</name>
</gene>
<feature type="region of interest" description="Disordered" evidence="1">
    <location>
        <begin position="208"/>
        <end position="244"/>
    </location>
</feature>
<dbReference type="Pfam" id="PF07486">
    <property type="entry name" value="Hydrolase_2"/>
    <property type="match status" value="1"/>
</dbReference>
<keyword evidence="4" id="KW-1185">Reference proteome</keyword>
<dbReference type="AlphaFoldDB" id="A0A397PFM2"/>
<accession>A0A397PFM2</accession>
<keyword evidence="3" id="KW-0378">Hydrolase</keyword>